<dbReference type="Proteomes" id="UP000062788">
    <property type="component" value="Unassembled WGS sequence"/>
</dbReference>
<evidence type="ECO:0000313" key="1">
    <source>
        <dbReference type="EMBL" id="KVE27895.1"/>
    </source>
</evidence>
<accession>A0A103E497</accession>
<dbReference type="EMBL" id="LOWA01000024">
    <property type="protein sequence ID" value="KVE27895.1"/>
    <property type="molecule type" value="Genomic_DNA"/>
</dbReference>
<dbReference type="AlphaFoldDB" id="A0A103E497"/>
<dbReference type="GO" id="GO:0016746">
    <property type="term" value="F:acyltransferase activity"/>
    <property type="evidence" value="ECO:0007669"/>
    <property type="project" value="UniProtKB-KW"/>
</dbReference>
<organism evidence="1 2">
    <name type="scientific">Burkholderia singularis</name>
    <dbReference type="NCBI Taxonomy" id="1503053"/>
    <lineage>
        <taxon>Bacteria</taxon>
        <taxon>Pseudomonadati</taxon>
        <taxon>Pseudomonadota</taxon>
        <taxon>Betaproteobacteria</taxon>
        <taxon>Burkholderiales</taxon>
        <taxon>Burkholderiaceae</taxon>
        <taxon>Burkholderia</taxon>
        <taxon>pseudomallei group</taxon>
    </lineage>
</organism>
<keyword evidence="1" id="KW-0012">Acyltransferase</keyword>
<evidence type="ECO:0000313" key="2">
    <source>
        <dbReference type="Proteomes" id="UP000062788"/>
    </source>
</evidence>
<name>A0A103E497_9BURK</name>
<keyword evidence="1" id="KW-0808">Transferase</keyword>
<protein>
    <submittedName>
        <fullName evidence="1">UDP-3-O-(3-hydroxymyristoyl)glucosamine N-acyltransferase</fullName>
    </submittedName>
</protein>
<keyword evidence="2" id="KW-1185">Reference proteome</keyword>
<reference evidence="1 2" key="1">
    <citation type="submission" date="2015-11" db="EMBL/GenBank/DDBJ databases">
        <title>Expanding the genomic diversity of Burkholderia species for the development of highly accurate diagnostics.</title>
        <authorList>
            <person name="Sahl J."/>
            <person name="Keim P."/>
            <person name="Wagner D."/>
        </authorList>
    </citation>
    <scope>NUCLEOTIDE SEQUENCE [LARGE SCALE GENOMIC DNA]</scope>
    <source>
        <strain evidence="1 2">TSV85</strain>
    </source>
</reference>
<comment type="caution">
    <text evidence="1">The sequence shown here is derived from an EMBL/GenBank/DDBJ whole genome shotgun (WGS) entry which is preliminary data.</text>
</comment>
<proteinExistence type="predicted"/>
<sequence>MRCFNMVTVFLIEIFNQEFYLIDEIIA</sequence>
<gene>
    <name evidence="1" type="ORF">WS67_09935</name>
</gene>